<evidence type="ECO:0000313" key="1">
    <source>
        <dbReference type="EMBL" id="OEJ24313.1"/>
    </source>
</evidence>
<organism evidence="1 2">
    <name type="scientific">Streptomyces agglomeratus</name>
    <dbReference type="NCBI Taxonomy" id="285458"/>
    <lineage>
        <taxon>Bacteria</taxon>
        <taxon>Bacillati</taxon>
        <taxon>Actinomycetota</taxon>
        <taxon>Actinomycetes</taxon>
        <taxon>Kitasatosporales</taxon>
        <taxon>Streptomycetaceae</taxon>
        <taxon>Streptomyces</taxon>
    </lineage>
</organism>
<evidence type="ECO:0000313" key="2">
    <source>
        <dbReference type="Proteomes" id="UP000095759"/>
    </source>
</evidence>
<comment type="caution">
    <text evidence="1">The sequence shown here is derived from an EMBL/GenBank/DDBJ whole genome shotgun (WGS) entry which is preliminary data.</text>
</comment>
<gene>
    <name evidence="1" type="ORF">AS594_07220</name>
</gene>
<protein>
    <submittedName>
        <fullName evidence="1">Uncharacterized protein</fullName>
    </submittedName>
</protein>
<proteinExistence type="predicted"/>
<reference evidence="1 2" key="1">
    <citation type="submission" date="2016-08" db="EMBL/GenBank/DDBJ databases">
        <title>Complete genome sequence of Streptomyces agglomeratus strain 6-3-2, a novel anti-MRSA actinomycete isolated from Wuli of Tebit, China.</title>
        <authorList>
            <person name="Chen X."/>
        </authorList>
    </citation>
    <scope>NUCLEOTIDE SEQUENCE [LARGE SCALE GENOMIC DNA]</scope>
    <source>
        <strain evidence="1 2">6-3-2</strain>
    </source>
</reference>
<dbReference type="AlphaFoldDB" id="A0A1E5P445"/>
<accession>A0A1E5P445</accession>
<name>A0A1E5P445_9ACTN</name>
<dbReference type="EMBL" id="MEHJ01000001">
    <property type="protein sequence ID" value="OEJ24313.1"/>
    <property type="molecule type" value="Genomic_DNA"/>
</dbReference>
<sequence length="85" mass="9666">MMSEGRSSLTVQSAWRRVMLKAPAGPGRSRHVSLEELQAFIDRAKAEGRVMCEGDDAHFMRWVTGRNVALMDSQLYIDTPWGEKR</sequence>
<keyword evidence="2" id="KW-1185">Reference proteome</keyword>
<dbReference type="Proteomes" id="UP000095759">
    <property type="component" value="Unassembled WGS sequence"/>
</dbReference>